<protein>
    <recommendedName>
        <fullName evidence="2">THIF-type NAD/FAD binding fold domain-containing protein</fullName>
    </recommendedName>
</protein>
<dbReference type="InterPro" id="IPR035985">
    <property type="entry name" value="Ubiquitin-activating_enz"/>
</dbReference>
<dbReference type="GO" id="GO:0019779">
    <property type="term" value="F:Atg8 activating enzyme activity"/>
    <property type="evidence" value="ECO:0007669"/>
    <property type="project" value="TreeGrafter"/>
</dbReference>
<dbReference type="GO" id="GO:0000045">
    <property type="term" value="P:autophagosome assembly"/>
    <property type="evidence" value="ECO:0007669"/>
    <property type="project" value="TreeGrafter"/>
</dbReference>
<dbReference type="AlphaFoldDB" id="A0A7S2FJ49"/>
<name>A0A7S2FJ49_9CHLO</name>
<organism evidence="3">
    <name type="scientific">Pycnococcus provasolii</name>
    <dbReference type="NCBI Taxonomy" id="41880"/>
    <lineage>
        <taxon>Eukaryota</taxon>
        <taxon>Viridiplantae</taxon>
        <taxon>Chlorophyta</taxon>
        <taxon>Pseudoscourfieldiophyceae</taxon>
        <taxon>Pseudoscourfieldiales</taxon>
        <taxon>Pycnococcaceae</taxon>
        <taxon>Pycnococcus</taxon>
    </lineage>
</organism>
<dbReference type="GO" id="GO:0019778">
    <property type="term" value="F:Atg12 activating enzyme activity"/>
    <property type="evidence" value="ECO:0007669"/>
    <property type="project" value="TreeGrafter"/>
</dbReference>
<dbReference type="GO" id="GO:0000407">
    <property type="term" value="C:phagophore assembly site"/>
    <property type="evidence" value="ECO:0007669"/>
    <property type="project" value="TreeGrafter"/>
</dbReference>
<dbReference type="SUPFAM" id="SSF69572">
    <property type="entry name" value="Activating enzymes of the ubiquitin-like proteins"/>
    <property type="match status" value="1"/>
</dbReference>
<reference evidence="3" key="1">
    <citation type="submission" date="2021-01" db="EMBL/GenBank/DDBJ databases">
        <authorList>
            <person name="Corre E."/>
            <person name="Pelletier E."/>
            <person name="Niang G."/>
            <person name="Scheremetjew M."/>
            <person name="Finn R."/>
            <person name="Kale V."/>
            <person name="Holt S."/>
            <person name="Cochrane G."/>
            <person name="Meng A."/>
            <person name="Brown T."/>
            <person name="Cohen L."/>
        </authorList>
    </citation>
    <scope>NUCLEOTIDE SEQUENCE</scope>
    <source>
        <strain evidence="3">RCC733</strain>
    </source>
</reference>
<evidence type="ECO:0000256" key="1">
    <source>
        <dbReference type="SAM" id="MobiDB-lite"/>
    </source>
</evidence>
<dbReference type="PANTHER" id="PTHR10953">
    <property type="entry name" value="UBIQUITIN-ACTIVATING ENZYME E1"/>
    <property type="match status" value="1"/>
</dbReference>
<accession>A0A7S2FJ49</accession>
<proteinExistence type="predicted"/>
<dbReference type="GO" id="GO:0034727">
    <property type="term" value="P:piecemeal microautophagy of the nucleus"/>
    <property type="evidence" value="ECO:0007669"/>
    <property type="project" value="TreeGrafter"/>
</dbReference>
<feature type="domain" description="THIF-type NAD/FAD binding fold" evidence="2">
    <location>
        <begin position="8"/>
        <end position="235"/>
    </location>
</feature>
<sequence>MMRWRANQKLDVDAMRHQKCLLVGAGTLGCAVARTLLGWGVKHITLVDNGTVSYSNPARQCLYEFADASAEGGPRPKAVAAAESLRRIHPSCVANGEVLNIPCPGHPIPPSDVASAEEAYSRLSALVESHDAVFLLTDSRESRWLPTILCARHGKPCINAALGYDTFLVMRHGYGQGKRLGCYFCNDVVAPADSTTNRSMDMMCTVARPGLSFIASALAVELLAACTQHPLGAAAPAMTMQSSDADDDAVLGPVPHALRGSLHGFTLGHWPAEAFPRCVACAPTVISALEERGFALVREACEQPKLLEEISGLVELLEGGEEWDIDDDEEEGDDNDDF</sequence>
<feature type="region of interest" description="Disordered" evidence="1">
    <location>
        <begin position="319"/>
        <end position="338"/>
    </location>
</feature>
<dbReference type="InterPro" id="IPR000594">
    <property type="entry name" value="ThiF_NAD_FAD-bd"/>
</dbReference>
<dbReference type="InterPro" id="IPR045886">
    <property type="entry name" value="ThiF/MoeB/HesA"/>
</dbReference>
<dbReference type="PROSITE" id="PS51257">
    <property type="entry name" value="PROKAR_LIPOPROTEIN"/>
    <property type="match status" value="1"/>
</dbReference>
<dbReference type="GO" id="GO:0032446">
    <property type="term" value="P:protein modification by small protein conjugation"/>
    <property type="evidence" value="ECO:0007669"/>
    <property type="project" value="TreeGrafter"/>
</dbReference>
<evidence type="ECO:0000259" key="2">
    <source>
        <dbReference type="Pfam" id="PF00899"/>
    </source>
</evidence>
<dbReference type="EMBL" id="HBGR01013248">
    <property type="protein sequence ID" value="CAD9396130.1"/>
    <property type="molecule type" value="Transcribed_RNA"/>
</dbReference>
<dbReference type="GO" id="GO:0006995">
    <property type="term" value="P:cellular response to nitrogen starvation"/>
    <property type="evidence" value="ECO:0007669"/>
    <property type="project" value="TreeGrafter"/>
</dbReference>
<gene>
    <name evidence="3" type="ORF">PPRO1471_LOCUS8803</name>
</gene>
<dbReference type="GO" id="GO:0000422">
    <property type="term" value="P:autophagy of mitochondrion"/>
    <property type="evidence" value="ECO:0007669"/>
    <property type="project" value="TreeGrafter"/>
</dbReference>
<evidence type="ECO:0000313" key="3">
    <source>
        <dbReference type="EMBL" id="CAD9396130.1"/>
    </source>
</evidence>
<dbReference type="PANTHER" id="PTHR10953:SF3">
    <property type="entry name" value="UBIQUITIN-LIKE MODIFIER-ACTIVATING ENZYME ATG7"/>
    <property type="match status" value="1"/>
</dbReference>
<dbReference type="Pfam" id="PF00899">
    <property type="entry name" value="ThiF"/>
    <property type="match status" value="1"/>
</dbReference>
<dbReference type="Gene3D" id="3.40.50.720">
    <property type="entry name" value="NAD(P)-binding Rossmann-like Domain"/>
    <property type="match status" value="1"/>
</dbReference>